<dbReference type="AlphaFoldDB" id="A0A838BWF7"/>
<keyword evidence="3" id="KW-1185">Reference proteome</keyword>
<reference evidence="2 3" key="1">
    <citation type="submission" date="2020-07" db="EMBL/GenBank/DDBJ databases">
        <title>Draft genome and description of Microvirga mediterraneensis Marseille-Q2068 sp. nov.</title>
        <authorList>
            <person name="Boxberger M."/>
        </authorList>
    </citation>
    <scope>NUCLEOTIDE SEQUENCE [LARGE SCALE GENOMIC DNA]</scope>
    <source>
        <strain evidence="2 3">Marseille-Q2068</strain>
    </source>
</reference>
<accession>A0A838BWF7</accession>
<proteinExistence type="predicted"/>
<name>A0A838BWF7_9HYPH</name>
<feature type="region of interest" description="Disordered" evidence="1">
    <location>
        <begin position="82"/>
        <end position="108"/>
    </location>
</feature>
<dbReference type="Proteomes" id="UP000572984">
    <property type="component" value="Unassembled WGS sequence"/>
</dbReference>
<gene>
    <name evidence="2" type="ORF">H0S73_24220</name>
</gene>
<evidence type="ECO:0000313" key="3">
    <source>
        <dbReference type="Proteomes" id="UP000572984"/>
    </source>
</evidence>
<evidence type="ECO:0000313" key="2">
    <source>
        <dbReference type="EMBL" id="MBA1159195.1"/>
    </source>
</evidence>
<comment type="caution">
    <text evidence="2">The sequence shown here is derived from an EMBL/GenBank/DDBJ whole genome shotgun (WGS) entry which is preliminary data.</text>
</comment>
<sequence length="147" mass="15678">MPPKGSSPRTLDLFEVTLTIPTPSAEPAPVPADPPRLVSLSDAQLAQQLSHVVSEVPRRLEKGRGNRPELEAAVTQAKVSLSRLVPEPAKHTNSSRSRKTSSVLQEGQRKAVRAALLAGVAPTQVAKHFGLSLATVRKLLDKEGRGS</sequence>
<dbReference type="RefSeq" id="WP_181054785.1">
    <property type="nucleotide sequence ID" value="NZ_JACDXJ010000003.1"/>
</dbReference>
<evidence type="ECO:0000256" key="1">
    <source>
        <dbReference type="SAM" id="MobiDB-lite"/>
    </source>
</evidence>
<feature type="compositionally biased region" description="Polar residues" evidence="1">
    <location>
        <begin position="91"/>
        <end position="105"/>
    </location>
</feature>
<dbReference type="EMBL" id="JACDXJ010000003">
    <property type="protein sequence ID" value="MBA1159195.1"/>
    <property type="molecule type" value="Genomic_DNA"/>
</dbReference>
<protein>
    <submittedName>
        <fullName evidence="2">Uncharacterized protein</fullName>
    </submittedName>
</protein>
<organism evidence="2 3">
    <name type="scientific">Microvirga mediterraneensis</name>
    <dbReference type="NCBI Taxonomy" id="2754695"/>
    <lineage>
        <taxon>Bacteria</taxon>
        <taxon>Pseudomonadati</taxon>
        <taxon>Pseudomonadota</taxon>
        <taxon>Alphaproteobacteria</taxon>
        <taxon>Hyphomicrobiales</taxon>
        <taxon>Methylobacteriaceae</taxon>
        <taxon>Microvirga</taxon>
    </lineage>
</organism>